<protein>
    <recommendedName>
        <fullName evidence="17">glycogenin glucosyltransferase</fullName>
        <ecNumber evidence="17">2.4.1.186</ecNumber>
    </recommendedName>
    <alternativeName>
        <fullName evidence="22">Gamma-adaptin</fullName>
    </alternativeName>
</protein>
<keyword evidence="27" id="KW-1185">Reference proteome</keyword>
<dbReference type="InterPro" id="IPR017938">
    <property type="entry name" value="Riboflavin_synthase-like_b-brl"/>
</dbReference>
<dbReference type="Gene3D" id="1.25.10.10">
    <property type="entry name" value="Leucine-rich Repeat Variant"/>
    <property type="match status" value="1"/>
</dbReference>
<evidence type="ECO:0000256" key="21">
    <source>
        <dbReference type="ARBA" id="ARBA00062546"/>
    </source>
</evidence>
<dbReference type="GO" id="GO:0016491">
    <property type="term" value="F:oxidoreductase activity"/>
    <property type="evidence" value="ECO:0007669"/>
    <property type="project" value="InterPro"/>
</dbReference>
<comment type="function">
    <text evidence="20">Self-glucosylating initiator of glycogen synthesis. It catalyzes the formation of a short alpha (1,4)-glucosyl chain covalently attached via a glucose 1-O-tyrosyl linkage to internal tyrosine residues and these chains act as primers for the elongation reaction catalyzed by glycogen synthase.</text>
</comment>
<dbReference type="GO" id="GO:0016482">
    <property type="term" value="P:cytosolic transport"/>
    <property type="evidence" value="ECO:0007669"/>
    <property type="project" value="UniProtKB-ARBA"/>
</dbReference>
<dbReference type="Proteomes" id="UP000044602">
    <property type="component" value="Unassembled WGS sequence"/>
</dbReference>
<organism evidence="26 27">
    <name type="scientific">Verticillium longisporum</name>
    <name type="common">Verticillium dahliae var. longisporum</name>
    <dbReference type="NCBI Taxonomy" id="100787"/>
    <lineage>
        <taxon>Eukaryota</taxon>
        <taxon>Fungi</taxon>
        <taxon>Dikarya</taxon>
        <taxon>Ascomycota</taxon>
        <taxon>Pezizomycotina</taxon>
        <taxon>Sordariomycetes</taxon>
        <taxon>Hypocreomycetidae</taxon>
        <taxon>Glomerellales</taxon>
        <taxon>Plectosphaerellaceae</taxon>
        <taxon>Verticillium</taxon>
    </lineage>
</organism>
<feature type="compositionally biased region" description="Low complexity" evidence="23">
    <location>
        <begin position="690"/>
        <end position="706"/>
    </location>
</feature>
<name>A0A0G4MV52_VERLO</name>
<keyword evidence="11" id="KW-0320">Glycogen biosynthesis</keyword>
<dbReference type="GO" id="GO:0030659">
    <property type="term" value="C:cytoplasmic vesicle membrane"/>
    <property type="evidence" value="ECO:0007669"/>
    <property type="project" value="UniProtKB-SubCell"/>
</dbReference>
<evidence type="ECO:0000256" key="13">
    <source>
        <dbReference type="ARBA" id="ARBA00023180"/>
    </source>
</evidence>
<feature type="region of interest" description="Disordered" evidence="23">
    <location>
        <begin position="1604"/>
        <end position="1634"/>
    </location>
</feature>
<evidence type="ECO:0000256" key="16">
    <source>
        <dbReference type="ARBA" id="ARBA00038162"/>
    </source>
</evidence>
<accession>A0A0G4MV52</accession>
<proteinExistence type="inferred from homology"/>
<dbReference type="SUPFAM" id="SSF49348">
    <property type="entry name" value="Clathrin adaptor appendage domain"/>
    <property type="match status" value="1"/>
</dbReference>
<dbReference type="InterPro" id="IPR050840">
    <property type="entry name" value="Adaptor_Complx_Large_Subunit"/>
</dbReference>
<comment type="catalytic activity">
    <reaction evidence="19">
        <text>L-tyrosyl-[glycogenin] + UDP-alpha-D-glucose = alpha-D-glucosyl-L-tyrosyl-[glycogenin] + UDP + H(+)</text>
        <dbReference type="Rhea" id="RHEA:23360"/>
        <dbReference type="Rhea" id="RHEA-COMP:14604"/>
        <dbReference type="Rhea" id="RHEA-COMP:14605"/>
        <dbReference type="ChEBI" id="CHEBI:15378"/>
        <dbReference type="ChEBI" id="CHEBI:46858"/>
        <dbReference type="ChEBI" id="CHEBI:58223"/>
        <dbReference type="ChEBI" id="CHEBI:58885"/>
        <dbReference type="ChEBI" id="CHEBI:140573"/>
        <dbReference type="EC" id="2.4.1.186"/>
    </reaction>
</comment>
<evidence type="ECO:0000256" key="4">
    <source>
        <dbReference type="ARBA" id="ARBA00006613"/>
    </source>
</evidence>
<dbReference type="EMBL" id="CVQH01025083">
    <property type="protein sequence ID" value="CRK37880.1"/>
    <property type="molecule type" value="Genomic_DNA"/>
</dbReference>
<dbReference type="InterPro" id="IPR002553">
    <property type="entry name" value="Clathrin/coatomer_adapt-like_N"/>
</dbReference>
<evidence type="ECO:0000256" key="7">
    <source>
        <dbReference type="ARBA" id="ARBA00022679"/>
    </source>
</evidence>
<evidence type="ECO:0000256" key="1">
    <source>
        <dbReference type="ARBA" id="ARBA00001936"/>
    </source>
</evidence>
<feature type="compositionally biased region" description="Basic and acidic residues" evidence="23">
    <location>
        <begin position="1455"/>
        <end position="1464"/>
    </location>
</feature>
<dbReference type="CDD" id="cd02537">
    <property type="entry name" value="GT8_Glycogenin"/>
    <property type="match status" value="1"/>
</dbReference>
<feature type="compositionally biased region" description="Polar residues" evidence="23">
    <location>
        <begin position="1538"/>
        <end position="1549"/>
    </location>
</feature>
<evidence type="ECO:0000256" key="3">
    <source>
        <dbReference type="ARBA" id="ARBA00004555"/>
    </source>
</evidence>
<dbReference type="SUPFAM" id="SSF52343">
    <property type="entry name" value="Ferredoxin reductase-like, C-terminal NADP-linked domain"/>
    <property type="match status" value="1"/>
</dbReference>
<dbReference type="InterPro" id="IPR008153">
    <property type="entry name" value="GAE_dom"/>
</dbReference>
<feature type="compositionally biased region" description="Basic and acidic residues" evidence="23">
    <location>
        <begin position="1303"/>
        <end position="1317"/>
    </location>
</feature>
<evidence type="ECO:0000256" key="14">
    <source>
        <dbReference type="ARBA" id="ARBA00023211"/>
    </source>
</evidence>
<evidence type="ECO:0000256" key="11">
    <source>
        <dbReference type="ARBA" id="ARBA00023056"/>
    </source>
</evidence>
<feature type="region of interest" description="Disordered" evidence="23">
    <location>
        <begin position="1524"/>
        <end position="1549"/>
    </location>
</feature>
<dbReference type="SUPFAM" id="SSF53448">
    <property type="entry name" value="Nucleotide-diphospho-sugar transferases"/>
    <property type="match status" value="1"/>
</dbReference>
<dbReference type="FunFam" id="3.90.550.10:FF:000092">
    <property type="entry name" value="Glycogenin 2"/>
    <property type="match status" value="1"/>
</dbReference>
<keyword evidence="9" id="KW-0653">Protein transport</keyword>
<dbReference type="EC" id="2.4.1.186" evidence="17"/>
<evidence type="ECO:0000256" key="12">
    <source>
        <dbReference type="ARBA" id="ARBA00023136"/>
    </source>
</evidence>
<evidence type="ECO:0000313" key="27">
    <source>
        <dbReference type="Proteomes" id="UP000044602"/>
    </source>
</evidence>
<evidence type="ECO:0000313" key="26">
    <source>
        <dbReference type="EMBL" id="CRK37880.1"/>
    </source>
</evidence>
<keyword evidence="8" id="KW-0479">Metal-binding</keyword>
<sequence>MASLKQFIRNVRAAKTIADERAVIQKESASIRASFREESHDPGVRRNNVAKLLYLFTLGERTHFGQIECLKLLASPRFADKRLGHLATSLLLDENQEVLTLVTNSLKNDLGHSNQYIVGLALCTLGNIASVEMSRDLFAEVEQCIATSNPYIRRKAALCAMRICRKVPDLQEHFVEKAAHLLSDRNHGVLLSGLTLVTSLCEAKEEEGGEEGIVDKFKQFVPQLIRTLKGLATSGYAPEHDVTGITDPFVQVKILRLLRVLAVGDAQVSEQINDILAQVATNTDSSKNVGNSILYEAVRTILDIEADSGLRVLGVNILGKFLSNRDNNIRYVALNTLIRVVAIEPNAVQRHRNTILECLRDPDISIRRRALDLSFTLINESNVRVLIRELLAFLEVADSEFKPTMTSQIGMAADKYAPNKRWHVDTMLRVLTLAGNYVKEPIMASFIRLVATTTELQTYAVQKLYTSLKKDITQESLTQAGSWCIGEYGDALLRGGQYEEEELVQEVKEHEIIDLFASILNSSYATQVATEYIVTALMKLTTRLSDPAQIERVRRLLQANQTSLDVEVQQRAVEYGNLFSHDQIRRGVLEKMPPPQIKEESRVLGPATTKKKSNKAANRKSKIIKPTEEDLLFDINSDAPASVPAPIGGQNNADLLADILGGSGTSSSAPNAASPPPQQSNVASIMDMFGPNPGQSAPSPAPGGSSLDIMSSMSGTPPPAQAVPQASAGIPCYDGNDLNVTFQVQRNAEGLVQATARFRNTSGSVTLSNVGLQAAVPKSQKLQLMAISSTDLSPGADASQVMRVSGVKGEIHSVIVDDITEINLSVRLFRLKTVNGLPLTFLPGQWLDTFVPGIPEAGGFTITSPPHLAHSPVPYVELAIQRSPTNAPAAWLFQPTAQVLRRTLQVRVGGAFVWPPPRMELARVQNILFVAGGVGINPLMSIVSHLTSGQNPPPFTVEFMYATKIPSEAWDNGSLRLDNILDDLLLSVSQNADPSTMSMAVQGGDQHQLVYATLLLSDSYLPGALVLAHSLRDAGTAHQLAVLVTLDTVSAEVITQLKTVYDHVIPVPRLRNERPANLYLMNRADLHSAFTKINLWKQTQFSKIVYIDADVVAYRAPDELFSIPQPFSAAPDIGWPDLFNSGVMVLTPNMGDYYALVAMAERGISFDGADQGLLNMHFGKNYNRISFTYNVTPSAHYQYLPAYRHFQSSINMVHFIGSDKPWSKGRDTHKGDSPFDQMFGRWWAVYDRHYRAPEQDSFSLQPHRSQGLHVTSRPTVSPLVQYFTKGEYQPKSYQTVPAGEQKHSAYNEGHGTVHHESQGQGSLEGHFPYRHHETHERHQGHWEDGSSPTEPSSRLAPSLSSSSVLIDTPGTHTEARPEQNLAPTEREPPAPPVTAPKEKPEQRPIPLNTWDAQWQPPPADSQPEALNFPHQVYTMSQDPAPFVPPPRYPSPPKDMWYEVPREKPAPPSQKPRAIFPWESNQPRPSRVFTDLPAESEAEKSEATPTGEHQMTISVQRDAEYIDTEASTAEQKSEPVTPATPTINVIPSDPWNTFTRTNAWDEMPEIERYVEGLQKHRRVKSQGSPGIASINRKARQERGFRLTDFPSEVDRPSLPVTPAPIRRPKFWGGGDPGAGDGKDEEVLPVAEGVPLQSAWVCVHGQRWTPADCLCDLTNMLRTYKDPAEQLQKLAKQQSEALLKKLGQGDGTEGFGREIPTRSLPFGSEGVVSSAHDAQQSSGVVLSPQPVKGGTTASIMRSIGAEQDASTTRRDISTEPLTTGPSIEEPSYSGPGAAWEKGEDAPLRETPLLPTGEELDVLNS</sequence>
<feature type="compositionally biased region" description="Basic and acidic residues" evidence="23">
    <location>
        <begin position="1330"/>
        <end position="1344"/>
    </location>
</feature>
<evidence type="ECO:0000256" key="17">
    <source>
        <dbReference type="ARBA" id="ARBA00038934"/>
    </source>
</evidence>
<keyword evidence="13" id="KW-0325">Glycoprotein</keyword>
<dbReference type="InterPro" id="IPR039261">
    <property type="entry name" value="FNR_nucleotide-bd"/>
</dbReference>
<evidence type="ECO:0000256" key="5">
    <source>
        <dbReference type="ARBA" id="ARBA00022448"/>
    </source>
</evidence>
<keyword evidence="12" id="KW-0472">Membrane</keyword>
<dbReference type="STRING" id="100787.A0A0G4MV52"/>
<dbReference type="PROSITE" id="PS50180">
    <property type="entry name" value="GAE"/>
    <property type="match status" value="1"/>
</dbReference>
<dbReference type="Pfam" id="PF01501">
    <property type="entry name" value="Glyco_transf_8"/>
    <property type="match status" value="1"/>
</dbReference>
<comment type="catalytic activity">
    <reaction evidence="18">
        <text>[1,4-alpha-D-glucosyl](n)-L-tyrosyl-[glycogenin] + UDP-alpha-D-glucose = [1,4-alpha-D-glucosyl](n+1)-L-tyrosyl-[glycogenin] + UDP + H(+)</text>
        <dbReference type="Rhea" id="RHEA:56560"/>
        <dbReference type="Rhea" id="RHEA-COMP:14606"/>
        <dbReference type="Rhea" id="RHEA-COMP:14607"/>
        <dbReference type="ChEBI" id="CHEBI:15378"/>
        <dbReference type="ChEBI" id="CHEBI:58223"/>
        <dbReference type="ChEBI" id="CHEBI:58885"/>
        <dbReference type="ChEBI" id="CHEBI:140574"/>
        <dbReference type="EC" id="2.4.1.186"/>
    </reaction>
</comment>
<evidence type="ECO:0000256" key="23">
    <source>
        <dbReference type="SAM" id="MobiDB-lite"/>
    </source>
</evidence>
<dbReference type="InterPro" id="IPR017927">
    <property type="entry name" value="FAD-bd_FR_type"/>
</dbReference>
<dbReference type="InterPro" id="IPR029044">
    <property type="entry name" value="Nucleotide-diphossugar_trans"/>
</dbReference>
<comment type="cofactor">
    <cofactor evidence="1">
        <name>Mn(2+)</name>
        <dbReference type="ChEBI" id="CHEBI:29035"/>
    </cofactor>
</comment>
<evidence type="ECO:0000256" key="15">
    <source>
        <dbReference type="ARBA" id="ARBA00023329"/>
    </source>
</evidence>
<evidence type="ECO:0000256" key="6">
    <source>
        <dbReference type="ARBA" id="ARBA00022490"/>
    </source>
</evidence>
<feature type="region of interest" description="Disordered" evidence="23">
    <location>
        <begin position="1303"/>
        <end position="1512"/>
    </location>
</feature>
<feature type="compositionally biased region" description="Polar residues" evidence="23">
    <location>
        <begin position="1502"/>
        <end position="1512"/>
    </location>
</feature>
<dbReference type="Gene3D" id="2.40.30.10">
    <property type="entry name" value="Translation factors"/>
    <property type="match status" value="1"/>
</dbReference>
<feature type="domain" description="FAD-binding FR-type" evidence="25">
    <location>
        <begin position="809"/>
        <end position="917"/>
    </location>
</feature>
<dbReference type="FunFam" id="1.25.10.10:FF:000030">
    <property type="entry name" value="AP-1 complex subunit gamma"/>
    <property type="match status" value="1"/>
</dbReference>
<keyword evidence="14" id="KW-0464">Manganese</keyword>
<evidence type="ECO:0000256" key="10">
    <source>
        <dbReference type="ARBA" id="ARBA00023034"/>
    </source>
</evidence>
<dbReference type="Gene3D" id="2.60.40.1230">
    <property type="match status" value="1"/>
</dbReference>
<dbReference type="GO" id="GO:0008466">
    <property type="term" value="F:glycogenin glucosyltransferase activity"/>
    <property type="evidence" value="ECO:0007669"/>
    <property type="project" value="UniProtKB-EC"/>
</dbReference>
<reference evidence="26 27" key="1">
    <citation type="submission" date="2015-05" db="EMBL/GenBank/DDBJ databases">
        <authorList>
            <person name="Wang D.B."/>
            <person name="Wang M."/>
        </authorList>
    </citation>
    <scope>NUCLEOTIDE SEQUENCE [LARGE SCALE GENOMIC DNA]</scope>
    <source>
        <strain evidence="26">VL1</strain>
    </source>
</reference>
<comment type="similarity">
    <text evidence="4">Belongs to the adaptor complexes large subunit family.</text>
</comment>
<keyword evidence="10" id="KW-0333">Golgi apparatus</keyword>
<feature type="region of interest" description="Disordered" evidence="23">
    <location>
        <begin position="600"/>
        <end position="623"/>
    </location>
</feature>
<dbReference type="PROSITE" id="PS51384">
    <property type="entry name" value="FAD_FR"/>
    <property type="match status" value="1"/>
</dbReference>
<feature type="region of interest" description="Disordered" evidence="23">
    <location>
        <begin position="654"/>
        <end position="727"/>
    </location>
</feature>
<evidence type="ECO:0000256" key="18">
    <source>
        <dbReference type="ARBA" id="ARBA00050886"/>
    </source>
</evidence>
<evidence type="ECO:0000256" key="9">
    <source>
        <dbReference type="ARBA" id="ARBA00022927"/>
    </source>
</evidence>
<dbReference type="GO" id="GO:0005829">
    <property type="term" value="C:cytosol"/>
    <property type="evidence" value="ECO:0007669"/>
    <property type="project" value="GOC"/>
</dbReference>
<comment type="subcellular location">
    <subcellularLocation>
        <location evidence="2">Cytoplasmic vesicle membrane</location>
    </subcellularLocation>
    <subcellularLocation>
        <location evidence="3">Golgi apparatus</location>
    </subcellularLocation>
</comment>
<feature type="domain" description="GAE" evidence="24">
    <location>
        <begin position="725"/>
        <end position="838"/>
    </location>
</feature>
<feature type="compositionally biased region" description="Pro residues" evidence="23">
    <location>
        <begin position="1441"/>
        <end position="1452"/>
    </location>
</feature>
<dbReference type="InterPro" id="IPR002495">
    <property type="entry name" value="Glyco_trans_8"/>
</dbReference>
<feature type="compositionally biased region" description="Basic residues" evidence="23">
    <location>
        <begin position="609"/>
        <end position="623"/>
    </location>
</feature>
<dbReference type="GO" id="GO:0016192">
    <property type="term" value="P:vesicle-mediated transport"/>
    <property type="evidence" value="ECO:0007669"/>
    <property type="project" value="InterPro"/>
</dbReference>
<gene>
    <name evidence="26" type="ORF">BN1708_007545</name>
</gene>
<dbReference type="GO" id="GO:0046872">
    <property type="term" value="F:metal ion binding"/>
    <property type="evidence" value="ECO:0007669"/>
    <property type="project" value="UniProtKB-KW"/>
</dbReference>
<dbReference type="CDD" id="cd00322">
    <property type="entry name" value="FNR_like"/>
    <property type="match status" value="1"/>
</dbReference>
<dbReference type="GO" id="GO:0005794">
    <property type="term" value="C:Golgi apparatus"/>
    <property type="evidence" value="ECO:0007669"/>
    <property type="project" value="UniProtKB-SubCell"/>
</dbReference>
<evidence type="ECO:0000256" key="8">
    <source>
        <dbReference type="ARBA" id="ARBA00022723"/>
    </source>
</evidence>
<evidence type="ECO:0000256" key="2">
    <source>
        <dbReference type="ARBA" id="ARBA00004156"/>
    </source>
</evidence>
<evidence type="ECO:0000256" key="20">
    <source>
        <dbReference type="ARBA" id="ARBA00057883"/>
    </source>
</evidence>
<feature type="region of interest" description="Disordered" evidence="23">
    <location>
        <begin position="1701"/>
        <end position="1818"/>
    </location>
</feature>
<dbReference type="PANTHER" id="PTHR22780">
    <property type="entry name" value="ADAPTIN, ALPHA/GAMMA/EPSILON"/>
    <property type="match status" value="1"/>
</dbReference>
<comment type="subunit">
    <text evidence="21">Adaptor protein complex 1 (AP-1) is a heterotetramer composed of two large adaptins (gamma-type subunit APL4 and beta-type subunit APL2), a medium adaptin (mu-type subunit APM1) and a small adaptin (sigma-type subunit APS1). AP-1 interacts with clathrin.</text>
</comment>
<evidence type="ECO:0000259" key="25">
    <source>
        <dbReference type="PROSITE" id="PS51384"/>
    </source>
</evidence>
<comment type="similarity">
    <text evidence="16">Belongs to the glycosyltransferase 8 family. Glycogenin subfamily.</text>
</comment>
<dbReference type="GO" id="GO:0006886">
    <property type="term" value="P:intracellular protein transport"/>
    <property type="evidence" value="ECO:0007669"/>
    <property type="project" value="InterPro"/>
</dbReference>
<evidence type="ECO:0000256" key="19">
    <source>
        <dbReference type="ARBA" id="ARBA00052293"/>
    </source>
</evidence>
<dbReference type="InterPro" id="IPR013041">
    <property type="entry name" value="Clathrin_app_Ig-like_sf"/>
</dbReference>
<dbReference type="Pfam" id="PF02883">
    <property type="entry name" value="Alpha_adaptinC2"/>
    <property type="match status" value="1"/>
</dbReference>
<keyword evidence="5" id="KW-0813">Transport</keyword>
<evidence type="ECO:0000259" key="24">
    <source>
        <dbReference type="PROSITE" id="PS50180"/>
    </source>
</evidence>
<dbReference type="Gene3D" id="3.90.550.10">
    <property type="entry name" value="Spore Coat Polysaccharide Biosynthesis Protein SpsA, Chain A"/>
    <property type="match status" value="1"/>
</dbReference>
<keyword evidence="15" id="KW-0968">Cytoplasmic vesicle</keyword>
<dbReference type="InterPro" id="IPR016024">
    <property type="entry name" value="ARM-type_fold"/>
</dbReference>
<dbReference type="SUPFAM" id="SSF63380">
    <property type="entry name" value="Riboflavin synthase domain-like"/>
    <property type="match status" value="1"/>
</dbReference>
<dbReference type="SMART" id="SM00809">
    <property type="entry name" value="Alpha_adaptinC2"/>
    <property type="match status" value="1"/>
</dbReference>
<dbReference type="GO" id="GO:0030117">
    <property type="term" value="C:membrane coat"/>
    <property type="evidence" value="ECO:0007669"/>
    <property type="project" value="InterPro"/>
</dbReference>
<dbReference type="SUPFAM" id="SSF48371">
    <property type="entry name" value="ARM repeat"/>
    <property type="match status" value="1"/>
</dbReference>
<feature type="compositionally biased region" description="Low complexity" evidence="23">
    <location>
        <begin position="1351"/>
        <end position="1363"/>
    </location>
</feature>
<dbReference type="InterPro" id="IPR011989">
    <property type="entry name" value="ARM-like"/>
</dbReference>
<dbReference type="Pfam" id="PF01602">
    <property type="entry name" value="Adaptin_N"/>
    <property type="match status" value="1"/>
</dbReference>
<evidence type="ECO:0000256" key="22">
    <source>
        <dbReference type="ARBA" id="ARBA00076192"/>
    </source>
</evidence>
<dbReference type="GO" id="GO:0005978">
    <property type="term" value="P:glycogen biosynthetic process"/>
    <property type="evidence" value="ECO:0007669"/>
    <property type="project" value="UniProtKB-KW"/>
</dbReference>
<keyword evidence="6" id="KW-0963">Cytoplasm</keyword>
<dbReference type="InterPro" id="IPR008152">
    <property type="entry name" value="Clathrin_a/b/g-adaptin_app_Ig"/>
</dbReference>
<dbReference type="Gene3D" id="3.40.50.80">
    <property type="entry name" value="Nucleotide-binding domain of ferredoxin-NADP reductase (FNR) module"/>
    <property type="match status" value="1"/>
</dbReference>
<keyword evidence="7" id="KW-0808">Transferase</keyword>